<organism evidence="1 2">
    <name type="scientific">Sphaerosporella brunnea</name>
    <dbReference type="NCBI Taxonomy" id="1250544"/>
    <lineage>
        <taxon>Eukaryota</taxon>
        <taxon>Fungi</taxon>
        <taxon>Dikarya</taxon>
        <taxon>Ascomycota</taxon>
        <taxon>Pezizomycotina</taxon>
        <taxon>Pezizomycetes</taxon>
        <taxon>Pezizales</taxon>
        <taxon>Pyronemataceae</taxon>
        <taxon>Sphaerosporella</taxon>
    </lineage>
</organism>
<protein>
    <submittedName>
        <fullName evidence="1">Uncharacterized protein</fullName>
    </submittedName>
</protein>
<proteinExistence type="predicted"/>
<dbReference type="Proteomes" id="UP000326924">
    <property type="component" value="Unassembled WGS sequence"/>
</dbReference>
<accession>A0A5J5F218</accession>
<evidence type="ECO:0000313" key="2">
    <source>
        <dbReference type="Proteomes" id="UP000326924"/>
    </source>
</evidence>
<dbReference type="AlphaFoldDB" id="A0A5J5F218"/>
<reference evidence="1 2" key="1">
    <citation type="submission" date="2019-09" db="EMBL/GenBank/DDBJ databases">
        <title>Draft genome of the ectomycorrhizal ascomycete Sphaerosporella brunnea.</title>
        <authorList>
            <consortium name="DOE Joint Genome Institute"/>
            <person name="Benucci G.M."/>
            <person name="Marozzi G."/>
            <person name="Antonielli L."/>
            <person name="Sanchez S."/>
            <person name="Marco P."/>
            <person name="Wang X."/>
            <person name="Falini L.B."/>
            <person name="Barry K."/>
            <person name="Haridas S."/>
            <person name="Lipzen A."/>
            <person name="Labutti K."/>
            <person name="Grigoriev I.V."/>
            <person name="Murat C."/>
            <person name="Martin F."/>
            <person name="Albertini E."/>
            <person name="Donnini D."/>
            <person name="Bonito G."/>
        </authorList>
    </citation>
    <scope>NUCLEOTIDE SEQUENCE [LARGE SCALE GENOMIC DNA]</scope>
    <source>
        <strain evidence="1 2">Sb_GMNB300</strain>
    </source>
</reference>
<dbReference type="EMBL" id="VXIS01000052">
    <property type="protein sequence ID" value="KAA8909938.1"/>
    <property type="molecule type" value="Genomic_DNA"/>
</dbReference>
<gene>
    <name evidence="1" type="ORF">FN846DRAFT_579697</name>
</gene>
<name>A0A5J5F218_9PEZI</name>
<evidence type="ECO:0000313" key="1">
    <source>
        <dbReference type="EMBL" id="KAA8909938.1"/>
    </source>
</evidence>
<sequence>MRVLSICVSAADYPSSTLHTPNPRARVAAHAESCAEPLCFDGRHLNAPHFTLNAPNPPPPPNPASRTTLSPVQSLYVRQIIYLIFYPLCDTTHTLRPCIYARKMSSTRSTSEYCGENEVLGENSPPSPPPHAFYIPSSRFLPSSRSPSTPALFTTPPYDGYLAEPRNSDLCVLSICVSLTDYPPYALSPPSPHSVVSTTLRSPPPCARVLSIRISGMPILPQLC</sequence>
<keyword evidence="2" id="KW-1185">Reference proteome</keyword>
<dbReference type="InParanoid" id="A0A5J5F218"/>
<comment type="caution">
    <text evidence="1">The sequence shown here is derived from an EMBL/GenBank/DDBJ whole genome shotgun (WGS) entry which is preliminary data.</text>
</comment>